<dbReference type="PANTHER" id="PTHR11461">
    <property type="entry name" value="SERINE PROTEASE INHIBITOR, SERPIN"/>
    <property type="match status" value="1"/>
</dbReference>
<evidence type="ECO:0000313" key="4">
    <source>
        <dbReference type="Proteomes" id="UP000011116"/>
    </source>
</evidence>
<evidence type="ECO:0000313" key="3">
    <source>
        <dbReference type="EnsemblPlants" id="HORVU.MOREX.r3.3HG0229830.1"/>
    </source>
</evidence>
<dbReference type="FunFam" id="2.10.310.10:FF:000001">
    <property type="entry name" value="Serpin family A member 1"/>
    <property type="match status" value="1"/>
</dbReference>
<dbReference type="Pfam" id="PF00079">
    <property type="entry name" value="Serpin"/>
    <property type="match status" value="1"/>
</dbReference>
<dbReference type="SMART" id="SM00093">
    <property type="entry name" value="SERPIN"/>
    <property type="match status" value="1"/>
</dbReference>
<evidence type="ECO:0000256" key="1">
    <source>
        <dbReference type="RuleBase" id="RU000411"/>
    </source>
</evidence>
<dbReference type="SMR" id="A0A8I6X2N2"/>
<dbReference type="AlphaFoldDB" id="A0A8I6X2N2"/>
<dbReference type="Gene3D" id="2.30.39.10">
    <property type="entry name" value="Alpha-1-antitrypsin, domain 1"/>
    <property type="match status" value="1"/>
</dbReference>
<dbReference type="Gene3D" id="2.10.310.10">
    <property type="entry name" value="Serpins superfamily"/>
    <property type="match status" value="1"/>
</dbReference>
<feature type="domain" description="Serpin" evidence="2">
    <location>
        <begin position="1"/>
        <end position="199"/>
    </location>
</feature>
<dbReference type="PANTHER" id="PTHR11461:SF387">
    <property type="entry name" value="SERPIN DOMAIN-CONTAINING PROTEIN"/>
    <property type="match status" value="1"/>
</dbReference>
<reference evidence="3" key="2">
    <citation type="submission" date="2020-10" db="EMBL/GenBank/DDBJ databases">
        <authorList>
            <person name="Scholz U."/>
            <person name="Mascher M."/>
            <person name="Fiebig A."/>
        </authorList>
    </citation>
    <scope>NUCLEOTIDE SEQUENCE [LARGE SCALE GENOMIC DNA]</scope>
    <source>
        <strain evidence="3">cv. Morex</strain>
    </source>
</reference>
<dbReference type="EnsemblPlants" id="HORVU.MOREX.r3.3HG0229830.1">
    <property type="protein sequence ID" value="HORVU.MOREX.r3.3HG0229830.1"/>
    <property type="gene ID" value="HORVU.MOREX.r3.3HG0229830"/>
</dbReference>
<proteinExistence type="inferred from homology"/>
<name>A0A8I6X2N2_HORVV</name>
<dbReference type="InterPro" id="IPR036186">
    <property type="entry name" value="Serpin_sf"/>
</dbReference>
<dbReference type="Proteomes" id="UP000011116">
    <property type="component" value="Chromosome 3H"/>
</dbReference>
<reference evidence="4" key="1">
    <citation type="journal article" date="2012" name="Nature">
        <title>A physical, genetic and functional sequence assembly of the barley genome.</title>
        <authorList>
            <consortium name="The International Barley Genome Sequencing Consortium"/>
            <person name="Mayer K.F."/>
            <person name="Waugh R."/>
            <person name="Brown J.W."/>
            <person name="Schulman A."/>
            <person name="Langridge P."/>
            <person name="Platzer M."/>
            <person name="Fincher G.B."/>
            <person name="Muehlbauer G.J."/>
            <person name="Sato K."/>
            <person name="Close T.J."/>
            <person name="Wise R.P."/>
            <person name="Stein N."/>
        </authorList>
    </citation>
    <scope>NUCLEOTIDE SEQUENCE [LARGE SCALE GENOMIC DNA]</scope>
    <source>
        <strain evidence="4">cv. Morex</strain>
    </source>
</reference>
<reference evidence="3" key="3">
    <citation type="submission" date="2022-01" db="UniProtKB">
        <authorList>
            <consortium name="EnsemblPlants"/>
        </authorList>
    </citation>
    <scope>IDENTIFICATION</scope>
    <source>
        <strain evidence="3">subsp. vulgare</strain>
    </source>
</reference>
<accession>A0A8I6X2N2</accession>
<dbReference type="Gramene" id="HORVU.MOREX.r3.3HG0229830.1">
    <property type="protein sequence ID" value="HORVU.MOREX.r3.3HG0229830.1"/>
    <property type="gene ID" value="HORVU.MOREX.r3.3HG0229830"/>
</dbReference>
<organism evidence="3 4">
    <name type="scientific">Hordeum vulgare subsp. vulgare</name>
    <name type="common">Domesticated barley</name>
    <dbReference type="NCBI Taxonomy" id="112509"/>
    <lineage>
        <taxon>Eukaryota</taxon>
        <taxon>Viridiplantae</taxon>
        <taxon>Streptophyta</taxon>
        <taxon>Embryophyta</taxon>
        <taxon>Tracheophyta</taxon>
        <taxon>Spermatophyta</taxon>
        <taxon>Magnoliopsida</taxon>
        <taxon>Liliopsida</taxon>
        <taxon>Poales</taxon>
        <taxon>Poaceae</taxon>
        <taxon>BOP clade</taxon>
        <taxon>Pooideae</taxon>
        <taxon>Triticodae</taxon>
        <taxon>Triticeae</taxon>
        <taxon>Hordeinae</taxon>
        <taxon>Hordeum</taxon>
    </lineage>
</organism>
<evidence type="ECO:0000259" key="2">
    <source>
        <dbReference type="SMART" id="SM00093"/>
    </source>
</evidence>
<dbReference type="Gramene" id="HORVU.MOREX.r2.3HG0190620.1">
    <property type="protein sequence ID" value="HORVU.MOREX.r2.3HG0190620.1"/>
    <property type="gene ID" value="HORVU.MOREX.r2.3HG0190620"/>
</dbReference>
<comment type="similarity">
    <text evidence="1">Belongs to the serpin family.</text>
</comment>
<protein>
    <recommendedName>
        <fullName evidence="2">Serpin domain-containing protein</fullName>
    </recommendedName>
</protein>
<dbReference type="InterPro" id="IPR000215">
    <property type="entry name" value="Serpin_fam"/>
</dbReference>
<dbReference type="InterPro" id="IPR023796">
    <property type="entry name" value="Serpin_dom"/>
</dbReference>
<dbReference type="GO" id="GO:0004867">
    <property type="term" value="F:serine-type endopeptidase inhibitor activity"/>
    <property type="evidence" value="ECO:0007669"/>
    <property type="project" value="InterPro"/>
</dbReference>
<dbReference type="SUPFAM" id="SSF56574">
    <property type="entry name" value="Serpins"/>
    <property type="match status" value="1"/>
</dbReference>
<dbReference type="InterPro" id="IPR042185">
    <property type="entry name" value="Serpin_sf_2"/>
</dbReference>
<sequence length="203" mass="22891">MRSWSSQFIAVHQGFKVLKLRYQMAQAQVTDRHADCNERAQFCMCIFLPDALDGLPRLVDMMASQPGFLDKYLPKKRIRIRQFRMPKFKLSFQSSIVTILKKLGLQLSFSDQADLSDMVERDESSLPLVLSDVIHKAVIEVNEEGTIAVAVTMMDVIGCNTTRRPPPPQVDFVADHPFAYFIVEEASGAVLFAGHVLDPSNED</sequence>
<dbReference type="Gene3D" id="6.20.40.10">
    <property type="match status" value="1"/>
</dbReference>
<dbReference type="GO" id="GO:0005615">
    <property type="term" value="C:extracellular space"/>
    <property type="evidence" value="ECO:0000318"/>
    <property type="project" value="GO_Central"/>
</dbReference>
<keyword evidence="4" id="KW-1185">Reference proteome</keyword>